<evidence type="ECO:0000313" key="1">
    <source>
        <dbReference type="EMBL" id="EKJ98757.1"/>
    </source>
</evidence>
<name>K5D8K0_RHOBT</name>
<comment type="caution">
    <text evidence="1">The sequence shown here is derived from an EMBL/GenBank/DDBJ whole genome shotgun (WGS) entry which is preliminary data.</text>
</comment>
<gene>
    <name evidence="1" type="ORF">RBSH_05815</name>
</gene>
<dbReference type="PATRIC" id="fig|993517.3.peg.6302"/>
<dbReference type="Proteomes" id="UP000007993">
    <property type="component" value="Unassembled WGS sequence"/>
</dbReference>
<dbReference type="AlphaFoldDB" id="K5D8K0"/>
<sequence>MNDELDARESQIEHGPQELLGTLKRGFRFRNLSTRAQLSPK</sequence>
<evidence type="ECO:0000313" key="2">
    <source>
        <dbReference type="Proteomes" id="UP000007993"/>
    </source>
</evidence>
<dbReference type="EMBL" id="AMCW01000168">
    <property type="protein sequence ID" value="EKJ98757.1"/>
    <property type="molecule type" value="Genomic_DNA"/>
</dbReference>
<accession>K5D8K0</accession>
<reference evidence="1 2" key="1">
    <citation type="journal article" date="2013" name="Mar. Genomics">
        <title>Expression of sulfatases in Rhodopirellula baltica and the diversity of sulfatases in the genus Rhodopirellula.</title>
        <authorList>
            <person name="Wegner C.E."/>
            <person name="Richter-Heitmann T."/>
            <person name="Klindworth A."/>
            <person name="Klockow C."/>
            <person name="Richter M."/>
            <person name="Achstetter T."/>
            <person name="Glockner F.O."/>
            <person name="Harder J."/>
        </authorList>
    </citation>
    <scope>NUCLEOTIDE SEQUENCE [LARGE SCALE GENOMIC DNA]</scope>
    <source>
        <strain evidence="1 2">SH28</strain>
    </source>
</reference>
<organism evidence="1 2">
    <name type="scientific">Rhodopirellula baltica SH28</name>
    <dbReference type="NCBI Taxonomy" id="993517"/>
    <lineage>
        <taxon>Bacteria</taxon>
        <taxon>Pseudomonadati</taxon>
        <taxon>Planctomycetota</taxon>
        <taxon>Planctomycetia</taxon>
        <taxon>Pirellulales</taxon>
        <taxon>Pirellulaceae</taxon>
        <taxon>Rhodopirellula</taxon>
    </lineage>
</organism>
<protein>
    <submittedName>
        <fullName evidence="1">Uncharacterized protein</fullName>
    </submittedName>
</protein>
<proteinExistence type="predicted"/>